<evidence type="ECO:0000256" key="1">
    <source>
        <dbReference type="SAM" id="MobiDB-lite"/>
    </source>
</evidence>
<comment type="caution">
    <text evidence="2">The sequence shown here is derived from an EMBL/GenBank/DDBJ whole genome shotgun (WGS) entry which is preliminary data.</text>
</comment>
<evidence type="ECO:0000313" key="3">
    <source>
        <dbReference type="Proteomes" id="UP000692954"/>
    </source>
</evidence>
<accession>A0A8S1MMZ0</accession>
<organism evidence="2 3">
    <name type="scientific">Paramecium sonneborni</name>
    <dbReference type="NCBI Taxonomy" id="65129"/>
    <lineage>
        <taxon>Eukaryota</taxon>
        <taxon>Sar</taxon>
        <taxon>Alveolata</taxon>
        <taxon>Ciliophora</taxon>
        <taxon>Intramacronucleata</taxon>
        <taxon>Oligohymenophorea</taxon>
        <taxon>Peniculida</taxon>
        <taxon>Parameciidae</taxon>
        <taxon>Paramecium</taxon>
    </lineage>
</organism>
<dbReference type="Proteomes" id="UP000692954">
    <property type="component" value="Unassembled WGS sequence"/>
</dbReference>
<keyword evidence="3" id="KW-1185">Reference proteome</keyword>
<dbReference type="AlphaFoldDB" id="A0A8S1MMZ0"/>
<protein>
    <submittedName>
        <fullName evidence="2">Uncharacterized protein</fullName>
    </submittedName>
</protein>
<feature type="region of interest" description="Disordered" evidence="1">
    <location>
        <begin position="1"/>
        <end position="20"/>
    </location>
</feature>
<gene>
    <name evidence="2" type="ORF">PSON_ATCC_30995.1.T0390291</name>
</gene>
<sequence>MQKLETLNNYNSKSTTKNTKELETINLRNLSYFQRY</sequence>
<reference evidence="2" key="1">
    <citation type="submission" date="2021-01" db="EMBL/GenBank/DDBJ databases">
        <authorList>
            <consortium name="Genoscope - CEA"/>
            <person name="William W."/>
        </authorList>
    </citation>
    <scope>NUCLEOTIDE SEQUENCE</scope>
</reference>
<evidence type="ECO:0000313" key="2">
    <source>
        <dbReference type="EMBL" id="CAD8079791.1"/>
    </source>
</evidence>
<feature type="compositionally biased region" description="Low complexity" evidence="1">
    <location>
        <begin position="1"/>
        <end position="17"/>
    </location>
</feature>
<dbReference type="EMBL" id="CAJJDN010000039">
    <property type="protein sequence ID" value="CAD8079791.1"/>
    <property type="molecule type" value="Genomic_DNA"/>
</dbReference>
<name>A0A8S1MMZ0_9CILI</name>
<proteinExistence type="predicted"/>